<feature type="domain" description="Plastocyanin-like" evidence="1">
    <location>
        <begin position="94"/>
        <end position="211"/>
    </location>
</feature>
<dbReference type="PANTHER" id="PTHR11709:SF486">
    <property type="entry name" value="MULTICOPPER OXIDASE"/>
    <property type="match status" value="1"/>
</dbReference>
<dbReference type="Proteomes" id="UP000198814">
    <property type="component" value="Unassembled WGS sequence"/>
</dbReference>
<proteinExistence type="predicted"/>
<evidence type="ECO:0000313" key="3">
    <source>
        <dbReference type="Proteomes" id="UP000198814"/>
    </source>
</evidence>
<accession>A0A1H8J1Q7</accession>
<organism evidence="2 3">
    <name type="scientific">Nitrosomonas oligotropha</name>
    <dbReference type="NCBI Taxonomy" id="42354"/>
    <lineage>
        <taxon>Bacteria</taxon>
        <taxon>Pseudomonadati</taxon>
        <taxon>Pseudomonadota</taxon>
        <taxon>Betaproteobacteria</taxon>
        <taxon>Nitrosomonadales</taxon>
        <taxon>Nitrosomonadaceae</taxon>
        <taxon>Nitrosomonas</taxon>
    </lineage>
</organism>
<dbReference type="STRING" id="42354.SAMN05216333_10167"/>
<protein>
    <submittedName>
        <fullName evidence="2">Multicopper oxidase</fullName>
    </submittedName>
</protein>
<gene>
    <name evidence="2" type="ORF">SAMN05216333_10167</name>
</gene>
<dbReference type="InterPro" id="IPR045087">
    <property type="entry name" value="Cu-oxidase_fam"/>
</dbReference>
<dbReference type="GO" id="GO:0016491">
    <property type="term" value="F:oxidoreductase activity"/>
    <property type="evidence" value="ECO:0007669"/>
    <property type="project" value="TreeGrafter"/>
</dbReference>
<dbReference type="Gene3D" id="2.60.40.420">
    <property type="entry name" value="Cupredoxins - blue copper proteins"/>
    <property type="match status" value="2"/>
</dbReference>
<dbReference type="AlphaFoldDB" id="A0A1H8J1Q7"/>
<dbReference type="EMBL" id="FODO01000001">
    <property type="protein sequence ID" value="SEN74611.1"/>
    <property type="molecule type" value="Genomic_DNA"/>
</dbReference>
<dbReference type="InterPro" id="IPR011707">
    <property type="entry name" value="Cu-oxidase-like_N"/>
</dbReference>
<evidence type="ECO:0000259" key="1">
    <source>
        <dbReference type="Pfam" id="PF07732"/>
    </source>
</evidence>
<dbReference type="GO" id="GO:0005507">
    <property type="term" value="F:copper ion binding"/>
    <property type="evidence" value="ECO:0007669"/>
    <property type="project" value="InterPro"/>
</dbReference>
<dbReference type="Pfam" id="PF07732">
    <property type="entry name" value="Cu-oxidase_3"/>
    <property type="match status" value="1"/>
</dbReference>
<name>A0A1H8J1Q7_9PROT</name>
<dbReference type="SUPFAM" id="SSF49503">
    <property type="entry name" value="Cupredoxins"/>
    <property type="match status" value="2"/>
</dbReference>
<dbReference type="OrthoDB" id="9757546at2"/>
<evidence type="ECO:0000313" key="2">
    <source>
        <dbReference type="EMBL" id="SEN74611.1"/>
    </source>
</evidence>
<keyword evidence="3" id="KW-1185">Reference proteome</keyword>
<dbReference type="InterPro" id="IPR008972">
    <property type="entry name" value="Cupredoxin"/>
</dbReference>
<reference evidence="3" key="1">
    <citation type="submission" date="2016-10" db="EMBL/GenBank/DDBJ databases">
        <authorList>
            <person name="Varghese N."/>
            <person name="Submissions S."/>
        </authorList>
    </citation>
    <scope>NUCLEOTIDE SEQUENCE [LARGE SCALE GENOMIC DNA]</scope>
    <source>
        <strain evidence="3">Nm76</strain>
    </source>
</reference>
<dbReference type="PANTHER" id="PTHR11709">
    <property type="entry name" value="MULTI-COPPER OXIDASE"/>
    <property type="match status" value="1"/>
</dbReference>
<sequence length="330" mass="35825">MTFQSNQQWHVKEFPGNSLAMPNSALLKQSLAAICLVSAMSFLPVAESSAANHIIRMTAEETRNDGFGNKLMAYKMLSHIVDGADITGRYSHDATIPGPTIVLTEGDKVEITLENAIPGAFTHTPGVSKQVSLHVHGVHYKIDSDGTLKVINNHDDEGAGDGLEASYKDYHYTWDVAPGTAGTWAYHDHNFETHNGAETRGLFGAIIVNPAGSAAYAKEYVLYLGDDAFWGMEIDGASKQQSKHGVNPSLSAAKNSDVRFHLIALGTDIHNFSLNGYKWFDPGTNKLINQAAIGPLEKHVFAVKAKGSTQYVDNNFSNKLMGMTGQFIVK</sequence>
<dbReference type="RefSeq" id="WP_090315141.1">
    <property type="nucleotide sequence ID" value="NZ_FNOE01000001.1"/>
</dbReference>